<keyword evidence="3" id="KW-1185">Reference proteome</keyword>
<dbReference type="InterPro" id="IPR051681">
    <property type="entry name" value="Ser/Thr_Kinases-Pseudokinases"/>
</dbReference>
<dbReference type="Pfam" id="PF00069">
    <property type="entry name" value="Pkinase"/>
    <property type="match status" value="1"/>
</dbReference>
<comment type="caution">
    <text evidence="2">The sequence shown here is derived from an EMBL/GenBank/DDBJ whole genome shotgun (WGS) entry which is preliminary data.</text>
</comment>
<protein>
    <recommendedName>
        <fullName evidence="1">Protein kinase domain-containing protein</fullName>
    </recommendedName>
</protein>
<dbReference type="PROSITE" id="PS50011">
    <property type="entry name" value="PROTEIN_KINASE_DOM"/>
    <property type="match status" value="1"/>
</dbReference>
<proteinExistence type="predicted"/>
<name>A0ABQ9PJA9_9PEZI</name>
<dbReference type="PANTHER" id="PTHR44329">
    <property type="entry name" value="SERINE/THREONINE-PROTEIN KINASE TNNI3K-RELATED"/>
    <property type="match status" value="1"/>
</dbReference>
<dbReference type="PANTHER" id="PTHR44329:SF260">
    <property type="entry name" value="PROTEIN KINASE DOMAIN-CONTAINING PROTEIN"/>
    <property type="match status" value="1"/>
</dbReference>
<accession>A0ABQ9PJA9</accession>
<dbReference type="PROSITE" id="PS00108">
    <property type="entry name" value="PROTEIN_KINASE_ST"/>
    <property type="match status" value="1"/>
</dbReference>
<dbReference type="Proteomes" id="UP001169217">
    <property type="component" value="Unassembled WGS sequence"/>
</dbReference>
<sequence length="244" mass="27254">MDIPRKSADSQLSWNTFLSRTSISTLNCAIFSERLYQSVNGLEDVIRAVTSLRLRLYRYEELAREEALGEGETYLVEKCSVAPRTIFAVKHLKMGNTADDKLIRRRLTALTFEAKIMRHPPLRAHPNIPSLIGYGWNLRGNLVMPFLVVEYAPFGTMREYLNKQTLKLAHIEMLLGDAASAIGALHACGIVHGDVKLDNVLVFPSRERPTNALAKLTDFGHALIVHENRSTSVGEALKYGGTSM</sequence>
<gene>
    <name evidence="2" type="ORF">CLIM01_10583</name>
</gene>
<dbReference type="InterPro" id="IPR011009">
    <property type="entry name" value="Kinase-like_dom_sf"/>
</dbReference>
<evidence type="ECO:0000259" key="1">
    <source>
        <dbReference type="PROSITE" id="PS50011"/>
    </source>
</evidence>
<dbReference type="EMBL" id="JARUPT010000397">
    <property type="protein sequence ID" value="KAK0372058.1"/>
    <property type="molecule type" value="Genomic_DNA"/>
</dbReference>
<reference evidence="2" key="1">
    <citation type="submission" date="2023-04" db="EMBL/GenBank/DDBJ databases">
        <title>Colletotrichum limetticola genome sequence.</title>
        <authorList>
            <person name="Baroncelli R."/>
        </authorList>
    </citation>
    <scope>NUCLEOTIDE SEQUENCE</scope>
    <source>
        <strain evidence="2">KLA-Anderson</strain>
    </source>
</reference>
<feature type="domain" description="Protein kinase" evidence="1">
    <location>
        <begin position="62"/>
        <end position="244"/>
    </location>
</feature>
<dbReference type="InterPro" id="IPR008271">
    <property type="entry name" value="Ser/Thr_kinase_AS"/>
</dbReference>
<dbReference type="SUPFAM" id="SSF56112">
    <property type="entry name" value="Protein kinase-like (PK-like)"/>
    <property type="match status" value="1"/>
</dbReference>
<evidence type="ECO:0000313" key="2">
    <source>
        <dbReference type="EMBL" id="KAK0372058.1"/>
    </source>
</evidence>
<dbReference type="InterPro" id="IPR000719">
    <property type="entry name" value="Prot_kinase_dom"/>
</dbReference>
<dbReference type="Gene3D" id="1.10.510.10">
    <property type="entry name" value="Transferase(Phosphotransferase) domain 1"/>
    <property type="match status" value="1"/>
</dbReference>
<evidence type="ECO:0000313" key="3">
    <source>
        <dbReference type="Proteomes" id="UP001169217"/>
    </source>
</evidence>
<organism evidence="2 3">
    <name type="scientific">Colletotrichum limetticola</name>
    <dbReference type="NCBI Taxonomy" id="1209924"/>
    <lineage>
        <taxon>Eukaryota</taxon>
        <taxon>Fungi</taxon>
        <taxon>Dikarya</taxon>
        <taxon>Ascomycota</taxon>
        <taxon>Pezizomycotina</taxon>
        <taxon>Sordariomycetes</taxon>
        <taxon>Hypocreomycetidae</taxon>
        <taxon>Glomerellales</taxon>
        <taxon>Glomerellaceae</taxon>
        <taxon>Colletotrichum</taxon>
        <taxon>Colletotrichum acutatum species complex</taxon>
    </lineage>
</organism>
<dbReference type="SMART" id="SM00220">
    <property type="entry name" value="S_TKc"/>
    <property type="match status" value="1"/>
</dbReference>